<sequence length="119" mass="12947">MSGIITVELAHIGASSDQSDMELLDGFAQDTLHPVIQPLQVQNLWSCAGQPTNTESKLWLGRIRTRGKSRQRQCRVSSGAYIRHGACISSPKNGPRTRKGQARNPLVADDIADQGKPVV</sequence>
<accession>A0AAN6IVZ9</accession>
<dbReference type="EMBL" id="JAJGCB010000004">
    <property type="protein sequence ID" value="KAJ8993060.1"/>
    <property type="molecule type" value="Genomic_DNA"/>
</dbReference>
<dbReference type="AlphaFoldDB" id="A0AAN6IVZ9"/>
<comment type="caution">
    <text evidence="2">The sequence shown here is derived from an EMBL/GenBank/DDBJ whole genome shotgun (WGS) entry which is preliminary data.</text>
</comment>
<proteinExistence type="predicted"/>
<protein>
    <submittedName>
        <fullName evidence="2">Uncharacterized protein</fullName>
    </submittedName>
</protein>
<feature type="region of interest" description="Disordered" evidence="1">
    <location>
        <begin position="86"/>
        <end position="119"/>
    </location>
</feature>
<gene>
    <name evidence="2" type="ORF">HRR80_003098</name>
</gene>
<organism evidence="2 3">
    <name type="scientific">Exophiala dermatitidis</name>
    <name type="common">Black yeast-like fungus</name>
    <name type="synonym">Wangiella dermatitidis</name>
    <dbReference type="NCBI Taxonomy" id="5970"/>
    <lineage>
        <taxon>Eukaryota</taxon>
        <taxon>Fungi</taxon>
        <taxon>Dikarya</taxon>
        <taxon>Ascomycota</taxon>
        <taxon>Pezizomycotina</taxon>
        <taxon>Eurotiomycetes</taxon>
        <taxon>Chaetothyriomycetidae</taxon>
        <taxon>Chaetothyriales</taxon>
        <taxon>Herpotrichiellaceae</taxon>
        <taxon>Exophiala</taxon>
    </lineage>
</organism>
<dbReference type="Proteomes" id="UP001161757">
    <property type="component" value="Unassembled WGS sequence"/>
</dbReference>
<evidence type="ECO:0000313" key="3">
    <source>
        <dbReference type="Proteomes" id="UP001161757"/>
    </source>
</evidence>
<evidence type="ECO:0000256" key="1">
    <source>
        <dbReference type="SAM" id="MobiDB-lite"/>
    </source>
</evidence>
<evidence type="ECO:0000313" key="2">
    <source>
        <dbReference type="EMBL" id="KAJ8993060.1"/>
    </source>
</evidence>
<name>A0AAN6IVZ9_EXODE</name>
<reference evidence="2" key="1">
    <citation type="submission" date="2023-01" db="EMBL/GenBank/DDBJ databases">
        <title>Exophiala dermititidis isolated from Cystic Fibrosis Patient.</title>
        <authorList>
            <person name="Kurbessoian T."/>
            <person name="Crocker A."/>
            <person name="Murante D."/>
            <person name="Hogan D.A."/>
            <person name="Stajich J.E."/>
        </authorList>
    </citation>
    <scope>NUCLEOTIDE SEQUENCE</scope>
    <source>
        <strain evidence="2">Ex8</strain>
    </source>
</reference>